<dbReference type="PROSITE" id="PS50271">
    <property type="entry name" value="ZF_UBP"/>
    <property type="match status" value="1"/>
</dbReference>
<dbReference type="Proteomes" id="UP000619293">
    <property type="component" value="Unassembled WGS sequence"/>
</dbReference>
<feature type="region of interest" description="Disordered" evidence="1">
    <location>
        <begin position="87"/>
        <end position="117"/>
    </location>
</feature>
<dbReference type="RefSeq" id="WP_191838208.1">
    <property type="nucleotide sequence ID" value="NZ_BAAALB010000003.1"/>
</dbReference>
<protein>
    <recommendedName>
        <fullName evidence="2">UBP-type domain-containing protein</fullName>
    </recommendedName>
</protein>
<evidence type="ECO:0000256" key="1">
    <source>
        <dbReference type="SAM" id="MobiDB-lite"/>
    </source>
</evidence>
<dbReference type="Gene3D" id="3.30.40.10">
    <property type="entry name" value="Zinc/RING finger domain, C3HC4 (zinc finger)"/>
    <property type="match status" value="1"/>
</dbReference>
<name>A0A8J3JPS9_9ACTN</name>
<proteinExistence type="predicted"/>
<evidence type="ECO:0000313" key="3">
    <source>
        <dbReference type="EMBL" id="GIF88881.1"/>
    </source>
</evidence>
<dbReference type="SUPFAM" id="SSF57850">
    <property type="entry name" value="RING/U-box"/>
    <property type="match status" value="1"/>
</dbReference>
<evidence type="ECO:0000313" key="4">
    <source>
        <dbReference type="Proteomes" id="UP000619293"/>
    </source>
</evidence>
<sequence length="117" mass="12717">MKYDESVIDPNVPPSGPGCVECGQADGWWLHLRRCAACGHIGCCDNSPAQHATAHATATGHAVIRSFEPGEDWFWDYRTESFMKGPALAAPTHHPDDQPVPGPCGRVPADWRSKLNP</sequence>
<feature type="domain" description="UBP-type" evidence="2">
    <location>
        <begin position="1"/>
        <end position="99"/>
    </location>
</feature>
<gene>
    <name evidence="3" type="ORF">Cch02nite_23250</name>
</gene>
<dbReference type="InterPro" id="IPR001607">
    <property type="entry name" value="Znf_UBP"/>
</dbReference>
<dbReference type="GO" id="GO:0008270">
    <property type="term" value="F:zinc ion binding"/>
    <property type="evidence" value="ECO:0007669"/>
    <property type="project" value="InterPro"/>
</dbReference>
<comment type="caution">
    <text evidence="3">The sequence shown here is derived from an EMBL/GenBank/DDBJ whole genome shotgun (WGS) entry which is preliminary data.</text>
</comment>
<keyword evidence="4" id="KW-1185">Reference proteome</keyword>
<dbReference type="Pfam" id="PF02148">
    <property type="entry name" value="zf-UBP"/>
    <property type="match status" value="1"/>
</dbReference>
<accession>A0A8J3JPS9</accession>
<dbReference type="EMBL" id="BONG01000011">
    <property type="protein sequence ID" value="GIF88881.1"/>
    <property type="molecule type" value="Genomic_DNA"/>
</dbReference>
<organism evidence="3 4">
    <name type="scientific">Catellatospora chokoriensis</name>
    <dbReference type="NCBI Taxonomy" id="310353"/>
    <lineage>
        <taxon>Bacteria</taxon>
        <taxon>Bacillati</taxon>
        <taxon>Actinomycetota</taxon>
        <taxon>Actinomycetes</taxon>
        <taxon>Micromonosporales</taxon>
        <taxon>Micromonosporaceae</taxon>
        <taxon>Catellatospora</taxon>
    </lineage>
</organism>
<evidence type="ECO:0000259" key="2">
    <source>
        <dbReference type="PROSITE" id="PS50271"/>
    </source>
</evidence>
<reference evidence="3 4" key="1">
    <citation type="submission" date="2021-01" db="EMBL/GenBank/DDBJ databases">
        <title>Whole genome shotgun sequence of Catellatospora chokoriensis NBRC 107358.</title>
        <authorList>
            <person name="Komaki H."/>
            <person name="Tamura T."/>
        </authorList>
    </citation>
    <scope>NUCLEOTIDE SEQUENCE [LARGE SCALE GENOMIC DNA]</scope>
    <source>
        <strain evidence="3 4">NBRC 107358</strain>
    </source>
</reference>
<dbReference type="AlphaFoldDB" id="A0A8J3JPS9"/>
<dbReference type="InterPro" id="IPR013083">
    <property type="entry name" value="Znf_RING/FYVE/PHD"/>
</dbReference>